<proteinExistence type="predicted"/>
<evidence type="ECO:0000313" key="2">
    <source>
        <dbReference type="EMBL" id="SPO05442.1"/>
    </source>
</evidence>
<dbReference type="AlphaFoldDB" id="A0AAE8N5W5"/>
<comment type="caution">
    <text evidence="2">The sequence shown here is derived from an EMBL/GenBank/DDBJ whole genome shotgun (WGS) entry which is preliminary data.</text>
</comment>
<organism evidence="2 3">
    <name type="scientific">Cephalotrichum gorgonifer</name>
    <dbReference type="NCBI Taxonomy" id="2041049"/>
    <lineage>
        <taxon>Eukaryota</taxon>
        <taxon>Fungi</taxon>
        <taxon>Dikarya</taxon>
        <taxon>Ascomycota</taxon>
        <taxon>Pezizomycotina</taxon>
        <taxon>Sordariomycetes</taxon>
        <taxon>Hypocreomycetidae</taxon>
        <taxon>Microascales</taxon>
        <taxon>Microascaceae</taxon>
        <taxon>Cephalotrichum</taxon>
    </lineage>
</organism>
<accession>A0AAE8N5W5</accession>
<evidence type="ECO:0000256" key="1">
    <source>
        <dbReference type="SAM" id="SignalP"/>
    </source>
</evidence>
<keyword evidence="1" id="KW-0732">Signal</keyword>
<sequence length="203" mass="22062">MKPSATTVSSALLGGAAFASAGTVGNCISLSYADGGIYCRESVRGGCLADLGDFPAKKSFRLNVLWADDMSLHLLEQTGTSRTYIQYQDKLYLDTSPGAFQPLSFTADNNTLASGETSWAWTGAEGFILWSPTGRLRDSTPRGDGSITGQGFELVEVEGYPGLKQAYWNQTLWEEVWAGREQGKFLSICYGDYKPKIIQGDRP</sequence>
<gene>
    <name evidence="2" type="ORF">DNG_08129</name>
</gene>
<evidence type="ECO:0000313" key="3">
    <source>
        <dbReference type="Proteomes" id="UP001187682"/>
    </source>
</evidence>
<protein>
    <submittedName>
        <fullName evidence="2">Uncharacterized protein</fullName>
    </submittedName>
</protein>
<reference evidence="2" key="1">
    <citation type="submission" date="2018-03" db="EMBL/GenBank/DDBJ databases">
        <authorList>
            <person name="Guldener U."/>
        </authorList>
    </citation>
    <scope>NUCLEOTIDE SEQUENCE</scope>
</reference>
<dbReference type="EMBL" id="ONZQ02000013">
    <property type="protein sequence ID" value="SPO05442.1"/>
    <property type="molecule type" value="Genomic_DNA"/>
</dbReference>
<keyword evidence="3" id="KW-1185">Reference proteome</keyword>
<name>A0AAE8N5W5_9PEZI</name>
<dbReference type="Proteomes" id="UP001187682">
    <property type="component" value="Unassembled WGS sequence"/>
</dbReference>
<feature type="signal peptide" evidence="1">
    <location>
        <begin position="1"/>
        <end position="21"/>
    </location>
</feature>
<feature type="chain" id="PRO_5042239971" evidence="1">
    <location>
        <begin position="22"/>
        <end position="203"/>
    </location>
</feature>